<dbReference type="AlphaFoldDB" id="C7TNT9"/>
<evidence type="ECO:0000256" key="1">
    <source>
        <dbReference type="SAM" id="SignalP"/>
    </source>
</evidence>
<accession>C7TNT9</accession>
<feature type="chain" id="PRO_5002983992" description="Saposin B-type domain-containing protein" evidence="1">
    <location>
        <begin position="29"/>
        <end position="115"/>
    </location>
</feature>
<evidence type="ECO:0000313" key="2">
    <source>
        <dbReference type="EMBL" id="CAR63682.1"/>
    </source>
</evidence>
<name>C7TNT9_ANGCA</name>
<protein>
    <recommendedName>
        <fullName evidence="3">Saposin B-type domain-containing protein</fullName>
    </recommendedName>
</protein>
<evidence type="ECO:0008006" key="3">
    <source>
        <dbReference type="Google" id="ProtNLM"/>
    </source>
</evidence>
<sequence length="115" mass="12676">EPFSKMFLSVRTLFVLAISMAIMHQGFGTPGALCSTCNTVLTETNKALTTLAASNFFKGAFCDLLCWLYRLFGYGCSETCESSIHEWWVGERSTFNAHTACQLIGMCPSSTVTHQ</sequence>
<dbReference type="EMBL" id="FM207821">
    <property type="protein sequence ID" value="CAR63682.1"/>
    <property type="molecule type" value="mRNA"/>
</dbReference>
<reference evidence="2" key="2">
    <citation type="journal article" date="2009" name="BMC Mol. Biol.">
        <title>Preliminary molecular characterization of the human pathogen Angiostrongylus cantonensis.</title>
        <authorList>
            <person name="He H."/>
            <person name="Cheng M."/>
            <person name="Yang X."/>
            <person name="Meng J."/>
            <person name="He A."/>
            <person name="Zheng X."/>
            <person name="Li Z."/>
            <person name="Guo P."/>
            <person name="Pan Z."/>
            <person name="Zhan X."/>
        </authorList>
    </citation>
    <scope>NUCLEOTIDE SEQUENCE</scope>
</reference>
<organism evidence="2">
    <name type="scientific">Angiostrongylus cantonensis</name>
    <name type="common">Rat lungworm</name>
    <dbReference type="NCBI Taxonomy" id="6313"/>
    <lineage>
        <taxon>Eukaryota</taxon>
        <taxon>Metazoa</taxon>
        <taxon>Ecdysozoa</taxon>
        <taxon>Nematoda</taxon>
        <taxon>Chromadorea</taxon>
        <taxon>Rhabditida</taxon>
        <taxon>Rhabditina</taxon>
        <taxon>Rhabditomorpha</taxon>
        <taxon>Strongyloidea</taxon>
        <taxon>Metastrongylidae</taxon>
        <taxon>Angiostrongylus</taxon>
    </lineage>
</organism>
<proteinExistence type="evidence at transcript level"/>
<feature type="signal peptide" evidence="1">
    <location>
        <begin position="1"/>
        <end position="28"/>
    </location>
</feature>
<reference evidence="2" key="1">
    <citation type="submission" date="2008-08" db="EMBL/GenBank/DDBJ databases">
        <authorList>
            <person name="Zhan X.M."/>
        </authorList>
    </citation>
    <scope>NUCLEOTIDE SEQUENCE</scope>
</reference>
<keyword evidence="1" id="KW-0732">Signal</keyword>
<feature type="non-terminal residue" evidence="2">
    <location>
        <position position="1"/>
    </location>
</feature>